<evidence type="ECO:0000313" key="3">
    <source>
        <dbReference type="EMBL" id="PSL03714.1"/>
    </source>
</evidence>
<accession>A0A2P8E2L2</accession>
<evidence type="ECO:0000313" key="4">
    <source>
        <dbReference type="Proteomes" id="UP000243528"/>
    </source>
</evidence>
<dbReference type="Pfam" id="PF11268">
    <property type="entry name" value="DUF3071"/>
    <property type="match status" value="1"/>
</dbReference>
<feature type="region of interest" description="Disordered" evidence="1">
    <location>
        <begin position="198"/>
        <end position="372"/>
    </location>
</feature>
<feature type="compositionally biased region" description="Low complexity" evidence="1">
    <location>
        <begin position="341"/>
        <end position="360"/>
    </location>
</feature>
<feature type="compositionally biased region" description="Basic and acidic residues" evidence="1">
    <location>
        <begin position="311"/>
        <end position="326"/>
    </location>
</feature>
<dbReference type="Proteomes" id="UP000243528">
    <property type="component" value="Unassembled WGS sequence"/>
</dbReference>
<feature type="region of interest" description="Disordered" evidence="1">
    <location>
        <begin position="109"/>
        <end position="137"/>
    </location>
</feature>
<reference evidence="3 4" key="1">
    <citation type="submission" date="2018-03" db="EMBL/GenBank/DDBJ databases">
        <title>Genomic Encyclopedia of Archaeal and Bacterial Type Strains, Phase II (KMG-II): from individual species to whole genera.</title>
        <authorList>
            <person name="Goeker M."/>
        </authorList>
    </citation>
    <scope>NUCLEOTIDE SEQUENCE [LARGE SCALE GENOMIC DNA]</scope>
    <source>
        <strain evidence="3 4">DSM 45211</strain>
    </source>
</reference>
<gene>
    <name evidence="3" type="ORF">CLV30_107195</name>
</gene>
<feature type="compositionally biased region" description="Low complexity" evidence="1">
    <location>
        <begin position="266"/>
        <end position="275"/>
    </location>
</feature>
<dbReference type="InterPro" id="IPR047682">
    <property type="entry name" value="SepH-like"/>
</dbReference>
<feature type="compositionally biased region" description="Basic and acidic residues" evidence="1">
    <location>
        <begin position="248"/>
        <end position="258"/>
    </location>
</feature>
<name>A0A2P8E2L2_9ACTN</name>
<keyword evidence="4" id="KW-1185">Reference proteome</keyword>
<dbReference type="EMBL" id="PYGE01000007">
    <property type="protein sequence ID" value="PSL03714.1"/>
    <property type="molecule type" value="Genomic_DNA"/>
</dbReference>
<sequence length="372" mass="40675">MRELRLVAVSEDGEHLILGGYGDEQLALRVDDRLHAAIRGDRARLGQLDIQLESQLRPRDIQARVRAGESVDTVAAVSGMPREKVERFAGPVIGERQHVAERARQATVRRLGGDGPPQTLESAAAATASSHGTDPQQVQWDAWRRDDGRWLVRFSWDGEDGSALFSFDPSGRSVQPEDDPGRVIAGLAPLNAPEVDAVAHGPVDADPTDEPEQPAGPRLAVVESPVEDEPEVDPLSVVPPPVAAPVHELARRAEQAHDDDTDDTQPDQGTASPAARRSRRNQRNARADRRRREPELWSDPPADETADDEATSERLRLSDIASHVETDDTSDLAPTADQPASTPQRKSSGSSRSRRPSVPSWDEIMFGRRKND</sequence>
<proteinExistence type="predicted"/>
<evidence type="ECO:0000259" key="2">
    <source>
        <dbReference type="Pfam" id="PF11268"/>
    </source>
</evidence>
<comment type="caution">
    <text evidence="3">The sequence shown here is derived from an EMBL/GenBank/DDBJ whole genome shotgun (WGS) entry which is preliminary data.</text>
</comment>
<dbReference type="AlphaFoldDB" id="A0A2P8E2L2"/>
<organism evidence="3 4">
    <name type="scientific">Haloactinopolyspora alba</name>
    <dbReference type="NCBI Taxonomy" id="648780"/>
    <lineage>
        <taxon>Bacteria</taxon>
        <taxon>Bacillati</taxon>
        <taxon>Actinomycetota</taxon>
        <taxon>Actinomycetes</taxon>
        <taxon>Jiangellales</taxon>
        <taxon>Jiangellaceae</taxon>
        <taxon>Haloactinopolyspora</taxon>
    </lineage>
</organism>
<dbReference type="OrthoDB" id="5180791at2"/>
<protein>
    <recommendedName>
        <fullName evidence="2">DUF3071 domain-containing protein</fullName>
    </recommendedName>
</protein>
<dbReference type="NCBIfam" id="NF040712">
    <property type="entry name" value="SepH"/>
    <property type="match status" value="1"/>
</dbReference>
<feature type="domain" description="DUF3071" evidence="2">
    <location>
        <begin position="1"/>
        <end position="166"/>
    </location>
</feature>
<dbReference type="InterPro" id="IPR021421">
    <property type="entry name" value="DUF3071"/>
</dbReference>
<dbReference type="RefSeq" id="WP_106537452.1">
    <property type="nucleotide sequence ID" value="NZ_PYGE01000007.1"/>
</dbReference>
<feature type="compositionally biased region" description="Acidic residues" evidence="1">
    <location>
        <begin position="301"/>
        <end position="310"/>
    </location>
</feature>
<feature type="compositionally biased region" description="Basic and acidic residues" evidence="1">
    <location>
        <begin position="285"/>
        <end position="295"/>
    </location>
</feature>
<evidence type="ECO:0000256" key="1">
    <source>
        <dbReference type="SAM" id="MobiDB-lite"/>
    </source>
</evidence>